<gene>
    <name evidence="2" type="ORF">PECUL_23A017222</name>
</gene>
<protein>
    <submittedName>
        <fullName evidence="2">Uncharacterized protein</fullName>
    </submittedName>
</protein>
<keyword evidence="3" id="KW-1185">Reference proteome</keyword>
<evidence type="ECO:0000313" key="3">
    <source>
        <dbReference type="Proteomes" id="UP001295444"/>
    </source>
</evidence>
<dbReference type="EMBL" id="OW240912">
    <property type="protein sequence ID" value="CAH2218887.1"/>
    <property type="molecule type" value="Genomic_DNA"/>
</dbReference>
<dbReference type="AlphaFoldDB" id="A0AAD1QYL1"/>
<sequence>MAETTRPAGCQATQQGLLTSLEQIFTNFWLKMEHRLRQGSLQKSASSSAPHRPPQDPQQQLTALVWPKMAGRRQRARPASHRHRAAKRRILLKPSSIMPRTPSVLGATMPQLNGSPQRHPSRPEIHRIETPPHGHPWRVAAQPQQGIGRIAKSALHP</sequence>
<dbReference type="Proteomes" id="UP001295444">
    <property type="component" value="Chromosome 01"/>
</dbReference>
<reference evidence="2" key="1">
    <citation type="submission" date="2022-03" db="EMBL/GenBank/DDBJ databases">
        <authorList>
            <person name="Alioto T."/>
            <person name="Alioto T."/>
            <person name="Gomez Garrido J."/>
        </authorList>
    </citation>
    <scope>NUCLEOTIDE SEQUENCE</scope>
</reference>
<feature type="compositionally biased region" description="Polar residues" evidence="1">
    <location>
        <begin position="39"/>
        <end position="49"/>
    </location>
</feature>
<name>A0AAD1QYL1_PELCU</name>
<accession>A0AAD1QYL1</accession>
<feature type="compositionally biased region" description="Basic and acidic residues" evidence="1">
    <location>
        <begin position="121"/>
        <end position="132"/>
    </location>
</feature>
<evidence type="ECO:0000313" key="2">
    <source>
        <dbReference type="EMBL" id="CAH2218887.1"/>
    </source>
</evidence>
<proteinExistence type="predicted"/>
<evidence type="ECO:0000256" key="1">
    <source>
        <dbReference type="SAM" id="MobiDB-lite"/>
    </source>
</evidence>
<organism evidence="2 3">
    <name type="scientific">Pelobates cultripes</name>
    <name type="common">Western spadefoot toad</name>
    <dbReference type="NCBI Taxonomy" id="61616"/>
    <lineage>
        <taxon>Eukaryota</taxon>
        <taxon>Metazoa</taxon>
        <taxon>Chordata</taxon>
        <taxon>Craniata</taxon>
        <taxon>Vertebrata</taxon>
        <taxon>Euteleostomi</taxon>
        <taxon>Amphibia</taxon>
        <taxon>Batrachia</taxon>
        <taxon>Anura</taxon>
        <taxon>Pelobatoidea</taxon>
        <taxon>Pelobatidae</taxon>
        <taxon>Pelobates</taxon>
    </lineage>
</organism>
<feature type="compositionally biased region" description="Basic residues" evidence="1">
    <location>
        <begin position="70"/>
        <end position="91"/>
    </location>
</feature>
<feature type="region of interest" description="Disordered" evidence="1">
    <location>
        <begin position="38"/>
        <end position="144"/>
    </location>
</feature>